<reference evidence="2 3" key="1">
    <citation type="submission" date="2019-07" db="EMBL/GenBank/DDBJ databases">
        <title>Whole genome shotgun sequence of Myxococcus virescens NBRC 100334.</title>
        <authorList>
            <person name="Hosoyama A."/>
            <person name="Uohara A."/>
            <person name="Ohji S."/>
            <person name="Ichikawa N."/>
        </authorList>
    </citation>
    <scope>NUCLEOTIDE SEQUENCE [LARGE SCALE GENOMIC DNA]</scope>
    <source>
        <strain evidence="2 3">NBRC 100334</strain>
    </source>
</reference>
<evidence type="ECO:0000313" key="3">
    <source>
        <dbReference type="Proteomes" id="UP000321224"/>
    </source>
</evidence>
<dbReference type="EMBL" id="BJVY01000051">
    <property type="protein sequence ID" value="GEL74610.1"/>
    <property type="molecule type" value="Genomic_DNA"/>
</dbReference>
<protein>
    <submittedName>
        <fullName evidence="2">Uncharacterized protein</fullName>
    </submittedName>
</protein>
<accession>A0A511HM08</accession>
<comment type="caution">
    <text evidence="2">The sequence shown here is derived from an EMBL/GenBank/DDBJ whole genome shotgun (WGS) entry which is preliminary data.</text>
</comment>
<dbReference type="Proteomes" id="UP000321224">
    <property type="component" value="Unassembled WGS sequence"/>
</dbReference>
<evidence type="ECO:0000256" key="1">
    <source>
        <dbReference type="SAM" id="MobiDB-lite"/>
    </source>
</evidence>
<dbReference type="AlphaFoldDB" id="A0A511HM08"/>
<sequence>MPPLNVHQDGSVSADVQTLGTTEESRRLGSTWVELSAGSCWRRCGPEDSSTGSGEGDHLKHPLILDFPSELARSAAHAFSKGNLQMRGWLRGLTAASTEGRFSYHLASVPSAKEEG</sequence>
<proteinExistence type="predicted"/>
<organism evidence="2 3">
    <name type="scientific">Myxococcus virescens</name>
    <dbReference type="NCBI Taxonomy" id="83456"/>
    <lineage>
        <taxon>Bacteria</taxon>
        <taxon>Pseudomonadati</taxon>
        <taxon>Myxococcota</taxon>
        <taxon>Myxococcia</taxon>
        <taxon>Myxococcales</taxon>
        <taxon>Cystobacterineae</taxon>
        <taxon>Myxococcaceae</taxon>
        <taxon>Myxococcus</taxon>
    </lineage>
</organism>
<evidence type="ECO:0000313" key="2">
    <source>
        <dbReference type="EMBL" id="GEL74610.1"/>
    </source>
</evidence>
<feature type="region of interest" description="Disordered" evidence="1">
    <location>
        <begin position="1"/>
        <end position="27"/>
    </location>
</feature>
<feature type="compositionally biased region" description="Polar residues" evidence="1">
    <location>
        <begin position="8"/>
        <end position="22"/>
    </location>
</feature>
<name>A0A511HM08_9BACT</name>
<gene>
    <name evidence="2" type="ORF">MVI01_63940</name>
</gene>